<evidence type="ECO:0000256" key="3">
    <source>
        <dbReference type="ARBA" id="ARBA00023157"/>
    </source>
</evidence>
<evidence type="ECO:0000259" key="5">
    <source>
        <dbReference type="PROSITE" id="PS50026"/>
    </source>
</evidence>
<feature type="domain" description="EGF-like" evidence="5">
    <location>
        <begin position="168"/>
        <end position="204"/>
    </location>
</feature>
<organism evidence="6 7">
    <name type="scientific">Buteo japonicus</name>
    <dbReference type="NCBI Taxonomy" id="224669"/>
    <lineage>
        <taxon>Eukaryota</taxon>
        <taxon>Metazoa</taxon>
        <taxon>Chordata</taxon>
        <taxon>Craniata</taxon>
        <taxon>Vertebrata</taxon>
        <taxon>Euteleostomi</taxon>
        <taxon>Archelosauria</taxon>
        <taxon>Archosauria</taxon>
        <taxon>Dinosauria</taxon>
        <taxon>Saurischia</taxon>
        <taxon>Theropoda</taxon>
        <taxon>Coelurosauria</taxon>
        <taxon>Aves</taxon>
        <taxon>Neognathae</taxon>
        <taxon>Neoaves</taxon>
        <taxon>Telluraves</taxon>
        <taxon>Accipitrimorphae</taxon>
        <taxon>Accipitriformes</taxon>
        <taxon>Accipitridae</taxon>
        <taxon>Accipitrinae</taxon>
        <taxon>Buteo</taxon>
    </lineage>
</organism>
<feature type="disulfide bond" evidence="4">
    <location>
        <begin position="157"/>
        <end position="166"/>
    </location>
</feature>
<protein>
    <recommendedName>
        <fullName evidence="5">EGF-like domain-containing protein</fullName>
    </recommendedName>
</protein>
<dbReference type="InterPro" id="IPR000742">
    <property type="entry name" value="EGF"/>
</dbReference>
<keyword evidence="2" id="KW-0677">Repeat</keyword>
<dbReference type="Proteomes" id="UP000694555">
    <property type="component" value="Unplaced"/>
</dbReference>
<feature type="domain" description="EGF-like" evidence="5">
    <location>
        <begin position="130"/>
        <end position="167"/>
    </location>
</feature>
<dbReference type="FunFam" id="2.10.25.10:FF:000688">
    <property type="entry name" value="Neurogenic locus notch homolog protein 1"/>
    <property type="match status" value="1"/>
</dbReference>
<keyword evidence="1 4" id="KW-0245">EGF-like domain</keyword>
<feature type="domain" description="EGF-like" evidence="5">
    <location>
        <begin position="246"/>
        <end position="283"/>
    </location>
</feature>
<feature type="disulfide bond" evidence="4">
    <location>
        <begin position="234"/>
        <end position="243"/>
    </location>
</feature>
<dbReference type="PROSITE" id="PS00022">
    <property type="entry name" value="EGF_1"/>
    <property type="match status" value="3"/>
</dbReference>
<sequence length="292" mass="30657">MRSISDVSAEGCGFASRCRPLDGGRLCSRRLFHLPLLSPARPGQSLAIAKPDVPGCGAGSGPGRVFPELVPGPSGCSGAYVGERCQLPNPCLSSPCKNAGTCIPVVRGSTVDYTCVCRLGFTDELCLTPRDNVCLSNPCRNGGTCDLLTLSEYKCRCPPGWSGKTCQQADPCASNPCANGGQCVPFEAHYICRCTAGFHGANCKQDVNECSISPPVCKNGGSCTNEVGTYQCSCKPAYTGQNCEHPYVPCNPSPCQNGGTCRQIGDTTYDCTCLPGRGEVIWGLFILGDSPE</sequence>
<dbReference type="FunFam" id="2.10.25.10:FF:000125">
    <property type="entry name" value="Neurogenic locus notch protein-like"/>
    <property type="match status" value="1"/>
</dbReference>
<dbReference type="AlphaFoldDB" id="A0A8C0AMP8"/>
<dbReference type="PANTHER" id="PTHR24049:SF32">
    <property type="entry name" value="EGF-LIKE DOMAIN-CONTAINING PROTEIN"/>
    <property type="match status" value="1"/>
</dbReference>
<reference evidence="6" key="1">
    <citation type="submission" date="2025-08" db="UniProtKB">
        <authorList>
            <consortium name="Ensembl"/>
        </authorList>
    </citation>
    <scope>IDENTIFICATION</scope>
</reference>
<feature type="disulfide bond" evidence="4">
    <location>
        <begin position="117"/>
        <end position="126"/>
    </location>
</feature>
<name>A0A8C0AMP8_9AVES</name>
<dbReference type="InterPro" id="IPR018097">
    <property type="entry name" value="EGF_Ca-bd_CS"/>
</dbReference>
<dbReference type="SMART" id="SM00179">
    <property type="entry name" value="EGF_CA"/>
    <property type="match status" value="4"/>
</dbReference>
<dbReference type="SUPFAM" id="SSF57196">
    <property type="entry name" value="EGF/Laminin"/>
    <property type="match status" value="5"/>
</dbReference>
<dbReference type="PROSITE" id="PS50026">
    <property type="entry name" value="EGF_3"/>
    <property type="match status" value="5"/>
</dbReference>
<dbReference type="PRINTS" id="PR00010">
    <property type="entry name" value="EGFBLOOD"/>
</dbReference>
<dbReference type="GO" id="GO:0005509">
    <property type="term" value="F:calcium ion binding"/>
    <property type="evidence" value="ECO:0007669"/>
    <property type="project" value="InterPro"/>
</dbReference>
<feature type="domain" description="EGF-like" evidence="5">
    <location>
        <begin position="87"/>
        <end position="127"/>
    </location>
</feature>
<feature type="disulfide bond" evidence="4">
    <location>
        <begin position="194"/>
        <end position="203"/>
    </location>
</feature>
<evidence type="ECO:0000256" key="1">
    <source>
        <dbReference type="ARBA" id="ARBA00022536"/>
    </source>
</evidence>
<evidence type="ECO:0000256" key="2">
    <source>
        <dbReference type="ARBA" id="ARBA00022737"/>
    </source>
</evidence>
<dbReference type="InterPro" id="IPR049883">
    <property type="entry name" value="NOTCH1_EGF-like"/>
</dbReference>
<reference evidence="6" key="2">
    <citation type="submission" date="2025-09" db="UniProtKB">
        <authorList>
            <consortium name="Ensembl"/>
        </authorList>
    </citation>
    <scope>IDENTIFICATION</scope>
</reference>
<dbReference type="InterPro" id="IPR001881">
    <property type="entry name" value="EGF-like_Ca-bd_dom"/>
</dbReference>
<dbReference type="FunFam" id="2.10.25.10:FF:000127">
    <property type="entry name" value="Neurogenic locus notch protein 1"/>
    <property type="match status" value="1"/>
</dbReference>
<dbReference type="Gene3D" id="2.10.25.10">
    <property type="entry name" value="Laminin"/>
    <property type="match status" value="5"/>
</dbReference>
<dbReference type="PROSITE" id="PS00010">
    <property type="entry name" value="ASX_HYDROXYL"/>
    <property type="match status" value="1"/>
</dbReference>
<dbReference type="InterPro" id="IPR051022">
    <property type="entry name" value="Notch_Cell-Fate_Det"/>
</dbReference>
<dbReference type="PROSITE" id="PS01186">
    <property type="entry name" value="EGF_2"/>
    <property type="match status" value="3"/>
</dbReference>
<keyword evidence="3 4" id="KW-1015">Disulfide bond</keyword>
<dbReference type="FunFam" id="2.10.25.10:FF:000095">
    <property type="entry name" value="Notch, isoform B"/>
    <property type="match status" value="1"/>
</dbReference>
<dbReference type="CDD" id="cd00054">
    <property type="entry name" value="EGF_CA"/>
    <property type="match status" value="3"/>
</dbReference>
<keyword evidence="7" id="KW-1185">Reference proteome</keyword>
<proteinExistence type="predicted"/>
<dbReference type="SMART" id="SM00181">
    <property type="entry name" value="EGF"/>
    <property type="match status" value="5"/>
</dbReference>
<feature type="domain" description="EGF-like" evidence="5">
    <location>
        <begin position="206"/>
        <end position="244"/>
    </location>
</feature>
<accession>A0A8C0AMP8</accession>
<dbReference type="Ensembl" id="ENSBJAT00000000216.1">
    <property type="protein sequence ID" value="ENSBJAP00000000206.1"/>
    <property type="gene ID" value="ENSBJAG00000000188.1"/>
</dbReference>
<dbReference type="PROSITE" id="PS01187">
    <property type="entry name" value="EGF_CA"/>
    <property type="match status" value="1"/>
</dbReference>
<dbReference type="Pfam" id="PF00008">
    <property type="entry name" value="EGF"/>
    <property type="match status" value="4"/>
</dbReference>
<dbReference type="Pfam" id="PF07645">
    <property type="entry name" value="EGF_CA"/>
    <property type="match status" value="1"/>
</dbReference>
<evidence type="ECO:0000313" key="6">
    <source>
        <dbReference type="Ensembl" id="ENSBJAP00000000206.1"/>
    </source>
</evidence>
<evidence type="ECO:0000256" key="4">
    <source>
        <dbReference type="PROSITE-ProRule" id="PRU00076"/>
    </source>
</evidence>
<dbReference type="InterPro" id="IPR000152">
    <property type="entry name" value="EGF-type_Asp/Asn_hydroxyl_site"/>
</dbReference>
<evidence type="ECO:0000313" key="7">
    <source>
        <dbReference type="Proteomes" id="UP000694555"/>
    </source>
</evidence>
<comment type="caution">
    <text evidence="4">Lacks conserved residue(s) required for the propagation of feature annotation.</text>
</comment>
<dbReference type="PANTHER" id="PTHR24049">
    <property type="entry name" value="CRUMBS FAMILY MEMBER"/>
    <property type="match status" value="1"/>
</dbReference>